<dbReference type="InterPro" id="IPR004443">
    <property type="entry name" value="YjeF_N_dom"/>
</dbReference>
<dbReference type="Pfam" id="PF01256">
    <property type="entry name" value="Carb_kinase"/>
    <property type="match status" value="1"/>
</dbReference>
<evidence type="ECO:0000256" key="18">
    <source>
        <dbReference type="PIRNR" id="PIRNR017184"/>
    </source>
</evidence>
<gene>
    <name evidence="17" type="primary">nnrD</name>
    <name evidence="21" type="ORF">RIL96_09855</name>
</gene>
<evidence type="ECO:0000256" key="15">
    <source>
        <dbReference type="ARBA" id="ARBA00048238"/>
    </source>
</evidence>
<dbReference type="Pfam" id="PF03853">
    <property type="entry name" value="YjeF_N"/>
    <property type="match status" value="1"/>
</dbReference>
<keyword evidence="7 17" id="KW-0067">ATP-binding</keyword>
<evidence type="ECO:0000256" key="13">
    <source>
        <dbReference type="ARBA" id="ARBA00023268"/>
    </source>
</evidence>
<dbReference type="SUPFAM" id="SSF64153">
    <property type="entry name" value="YjeF N-terminal domain-like"/>
    <property type="match status" value="1"/>
</dbReference>
<name>A0ABU2DTN3_9MICC</name>
<evidence type="ECO:0000256" key="1">
    <source>
        <dbReference type="ARBA" id="ARBA00000013"/>
    </source>
</evidence>
<keyword evidence="13" id="KW-0511">Multifunctional enzyme</keyword>
<evidence type="ECO:0000256" key="12">
    <source>
        <dbReference type="ARBA" id="ARBA00023239"/>
    </source>
</evidence>
<reference evidence="21 22" key="1">
    <citation type="submission" date="2023-09" db="EMBL/GenBank/DDBJ databases">
        <title>Description of three actinobacteria isolated from air of manufacturing shop in a pharmaceutical factory.</title>
        <authorList>
            <person name="Zhang D.-F."/>
        </authorList>
    </citation>
    <scope>NUCLEOTIDE SEQUENCE [LARGE SCALE GENOMIC DNA]</scope>
    <source>
        <strain evidence="21 22">LY-0111</strain>
    </source>
</reference>
<evidence type="ECO:0000259" key="20">
    <source>
        <dbReference type="PROSITE" id="PS51385"/>
    </source>
</evidence>
<keyword evidence="10 17" id="KW-0520">NAD</keyword>
<dbReference type="EC" id="4.2.1.136" evidence="17"/>
<dbReference type="CDD" id="cd01171">
    <property type="entry name" value="YXKO-related"/>
    <property type="match status" value="1"/>
</dbReference>
<dbReference type="EMBL" id="JAVKGR010000012">
    <property type="protein sequence ID" value="MDR8019864.1"/>
    <property type="molecule type" value="Genomic_DNA"/>
</dbReference>
<feature type="binding site" evidence="17">
    <location>
        <position position="369"/>
    </location>
    <ligand>
        <name>(6S)-NADPHX</name>
        <dbReference type="ChEBI" id="CHEBI:64076"/>
    </ligand>
</feature>
<organism evidence="21 22">
    <name type="scientific">Nesterenkonia aerolata</name>
    <dbReference type="NCBI Taxonomy" id="3074079"/>
    <lineage>
        <taxon>Bacteria</taxon>
        <taxon>Bacillati</taxon>
        <taxon>Actinomycetota</taxon>
        <taxon>Actinomycetes</taxon>
        <taxon>Micrococcales</taxon>
        <taxon>Micrococcaceae</taxon>
        <taxon>Nesterenkonia</taxon>
    </lineage>
</organism>
<sequence length="508" mass="51447">MDAEALTPLYTGAEVRQAEAPLLEAGEGPQLMARAAWGLAGEVAVQLRHRRGRIYGTRVTGLIGPGNNGGDGLFALALLRRRGVDARAVLVSDRAHDQGLAAFRQAGGRLTQSIDADVDVLIDAVIGTGTSGGFALPQVPGLTEALARESTAVVACDAPSGVDPGTGAVAQEVIAADLTVTFGGHKLGLMVGAGAQASGRVVVVDIGMAGELARFRAEAARSRSVVAAEPVTPAPRRQDHKYSRGVAHVVAGSHRYPGAAVLSVRAAVQTGCGMVTLYAPGPVVSLVTAAQPEIVGTTAPEIPPRATAVAVGPGIAEDPGQCAALDCALDWAQRTGGRLVLDASALTLLAERGEQLTAQLPASTVLTPHLGELRALMEAAGRKDLCEELEASPVTAVEDFAGYLGCTVLLKGASTIIAEPRSRTLVHRVQAPGLATAGSGDVLTGVLVALAATAGPKVPLAEIAATAVRRHGQAACRLDPQGRGGFGASALIEACNGAAIRASAGTFD</sequence>
<comment type="similarity">
    <text evidence="4 18">In the C-terminal section; belongs to the NnrD/CARKD family.</text>
</comment>
<dbReference type="SUPFAM" id="SSF53613">
    <property type="entry name" value="Ribokinase-like"/>
    <property type="match status" value="1"/>
</dbReference>
<evidence type="ECO:0000256" key="17">
    <source>
        <dbReference type="HAMAP-Rule" id="MF_01965"/>
    </source>
</evidence>
<comment type="subunit">
    <text evidence="17">Homotetramer.</text>
</comment>
<dbReference type="Proteomes" id="UP001251870">
    <property type="component" value="Unassembled WGS sequence"/>
</dbReference>
<evidence type="ECO:0000256" key="2">
    <source>
        <dbReference type="ARBA" id="ARBA00000909"/>
    </source>
</evidence>
<dbReference type="InterPro" id="IPR029056">
    <property type="entry name" value="Ribokinase-like"/>
</dbReference>
<accession>A0ABU2DTN3</accession>
<evidence type="ECO:0000256" key="11">
    <source>
        <dbReference type="ARBA" id="ARBA00023235"/>
    </source>
</evidence>
<dbReference type="InterPro" id="IPR036652">
    <property type="entry name" value="YjeF_N_dom_sf"/>
</dbReference>
<evidence type="ECO:0000256" key="14">
    <source>
        <dbReference type="ARBA" id="ARBA00025153"/>
    </source>
</evidence>
<evidence type="ECO:0000256" key="10">
    <source>
        <dbReference type="ARBA" id="ARBA00023027"/>
    </source>
</evidence>
<dbReference type="PIRSF" id="PIRSF017184">
    <property type="entry name" value="Nnr"/>
    <property type="match status" value="1"/>
</dbReference>
<keyword evidence="11 18" id="KW-0413">Isomerase</keyword>
<keyword evidence="8 17" id="KW-0521">NADP</keyword>
<evidence type="ECO:0000256" key="9">
    <source>
        <dbReference type="ARBA" id="ARBA00022958"/>
    </source>
</evidence>
<comment type="catalytic activity">
    <reaction evidence="2 18">
        <text>(6R)-NADPHX = (6S)-NADPHX</text>
        <dbReference type="Rhea" id="RHEA:32227"/>
        <dbReference type="ChEBI" id="CHEBI:64076"/>
        <dbReference type="ChEBI" id="CHEBI:64077"/>
        <dbReference type="EC" id="5.1.99.6"/>
    </reaction>
</comment>
<evidence type="ECO:0000256" key="6">
    <source>
        <dbReference type="ARBA" id="ARBA00022741"/>
    </source>
</evidence>
<dbReference type="Gene3D" id="3.40.1190.20">
    <property type="match status" value="1"/>
</dbReference>
<evidence type="ECO:0000256" key="4">
    <source>
        <dbReference type="ARBA" id="ARBA00009524"/>
    </source>
</evidence>
<protein>
    <recommendedName>
        <fullName evidence="17">ADP-dependent (S)-NAD(P)H-hydrate dehydratase</fullName>
        <ecNumber evidence="17">4.2.1.136</ecNumber>
    </recommendedName>
    <alternativeName>
        <fullName evidence="17">ADP-dependent NAD(P)HX dehydratase</fullName>
    </alternativeName>
</protein>
<feature type="domain" description="YjeF C-terminal" evidence="19">
    <location>
        <begin position="224"/>
        <end position="502"/>
    </location>
</feature>
<feature type="binding site" evidence="17">
    <location>
        <position position="441"/>
    </location>
    <ligand>
        <name>(6S)-NADPHX</name>
        <dbReference type="ChEBI" id="CHEBI:64076"/>
    </ligand>
</feature>
<keyword evidence="5 18" id="KW-0479">Metal-binding</keyword>
<comment type="catalytic activity">
    <reaction evidence="1 18">
        <text>(6R)-NADHX = (6S)-NADHX</text>
        <dbReference type="Rhea" id="RHEA:32215"/>
        <dbReference type="ChEBI" id="CHEBI:64074"/>
        <dbReference type="ChEBI" id="CHEBI:64075"/>
        <dbReference type="EC" id="5.1.99.6"/>
    </reaction>
</comment>
<comment type="similarity">
    <text evidence="3 18">In the N-terminal section; belongs to the NnrE/AIBP family.</text>
</comment>
<comment type="cofactor">
    <cofactor evidence="18">
        <name>K(+)</name>
        <dbReference type="ChEBI" id="CHEBI:29103"/>
    </cofactor>
    <text evidence="18">Binds 1 potassium ion per subunit.</text>
</comment>
<comment type="caution">
    <text evidence="21">The sequence shown here is derived from an EMBL/GenBank/DDBJ whole genome shotgun (WGS) entry which is preliminary data.</text>
</comment>
<feature type="binding site" evidence="17">
    <location>
        <begin position="411"/>
        <end position="415"/>
    </location>
    <ligand>
        <name>AMP</name>
        <dbReference type="ChEBI" id="CHEBI:456215"/>
    </ligand>
</feature>
<feature type="domain" description="YjeF N-terminal" evidence="20">
    <location>
        <begin position="15"/>
        <end position="214"/>
    </location>
</feature>
<dbReference type="PROSITE" id="PS51383">
    <property type="entry name" value="YJEF_C_3"/>
    <property type="match status" value="1"/>
</dbReference>
<dbReference type="HAMAP" id="MF_01965">
    <property type="entry name" value="NADHX_dehydratase"/>
    <property type="match status" value="1"/>
</dbReference>
<dbReference type="PANTHER" id="PTHR12592:SF0">
    <property type="entry name" value="ATP-DEPENDENT (S)-NAD(P)H-HYDRATE DEHYDRATASE"/>
    <property type="match status" value="1"/>
</dbReference>
<dbReference type="NCBIfam" id="TIGR00196">
    <property type="entry name" value="yjeF_cterm"/>
    <property type="match status" value="1"/>
</dbReference>
<keyword evidence="12 17" id="KW-0456">Lyase</keyword>
<comment type="function">
    <text evidence="17">Catalyzes the dehydration of the S-form of NAD(P)HX at the expense of ADP, which is converted to AMP. Together with NAD(P)HX epimerase, which catalyzes the epimerization of the S- and R-forms, the enzyme allows the repair of both epimers of NAD(P)HX, a damaged form of NAD(P)H that is a result of enzymatic or heat-dependent hydration.</text>
</comment>
<dbReference type="InterPro" id="IPR017953">
    <property type="entry name" value="Carbohydrate_kinase_pred_CS"/>
</dbReference>
<evidence type="ECO:0000313" key="22">
    <source>
        <dbReference type="Proteomes" id="UP001251870"/>
    </source>
</evidence>
<evidence type="ECO:0000256" key="3">
    <source>
        <dbReference type="ARBA" id="ARBA00006001"/>
    </source>
</evidence>
<comment type="catalytic activity">
    <reaction evidence="16 17 18">
        <text>(6S)-NADPHX + ADP = AMP + phosphate + NADPH + H(+)</text>
        <dbReference type="Rhea" id="RHEA:32235"/>
        <dbReference type="ChEBI" id="CHEBI:15378"/>
        <dbReference type="ChEBI" id="CHEBI:43474"/>
        <dbReference type="ChEBI" id="CHEBI:57783"/>
        <dbReference type="ChEBI" id="CHEBI:64076"/>
        <dbReference type="ChEBI" id="CHEBI:456215"/>
        <dbReference type="ChEBI" id="CHEBI:456216"/>
        <dbReference type="EC" id="4.2.1.136"/>
    </reaction>
</comment>
<feature type="binding site" evidence="17">
    <location>
        <position position="259"/>
    </location>
    <ligand>
        <name>(6S)-NADPHX</name>
        <dbReference type="ChEBI" id="CHEBI:64076"/>
    </ligand>
</feature>
<evidence type="ECO:0000259" key="19">
    <source>
        <dbReference type="PROSITE" id="PS51383"/>
    </source>
</evidence>
<proteinExistence type="inferred from homology"/>
<dbReference type="RefSeq" id="WP_310548849.1">
    <property type="nucleotide sequence ID" value="NZ_JAVKGR010000012.1"/>
</dbReference>
<feature type="binding site" evidence="17">
    <location>
        <position position="440"/>
    </location>
    <ligand>
        <name>AMP</name>
        <dbReference type="ChEBI" id="CHEBI:456215"/>
    </ligand>
</feature>
<comment type="similarity">
    <text evidence="17">Belongs to the NnrD/CARKD family.</text>
</comment>
<dbReference type="PANTHER" id="PTHR12592">
    <property type="entry name" value="ATP-DEPENDENT (S)-NAD(P)H-HYDRATE DEHYDRATASE FAMILY MEMBER"/>
    <property type="match status" value="1"/>
</dbReference>
<evidence type="ECO:0000256" key="16">
    <source>
        <dbReference type="ARBA" id="ARBA00049209"/>
    </source>
</evidence>
<keyword evidence="6 17" id="KW-0547">Nucleotide-binding</keyword>
<dbReference type="Gene3D" id="3.40.50.10260">
    <property type="entry name" value="YjeF N-terminal domain"/>
    <property type="match status" value="1"/>
</dbReference>
<dbReference type="InterPro" id="IPR030677">
    <property type="entry name" value="Nnr"/>
</dbReference>
<comment type="function">
    <text evidence="14 18">Bifunctional enzyme that catalyzes the epimerization of the S- and R-forms of NAD(P)HX and the dehydration of the S-form of NAD(P)HX at the expense of ADP, which is converted to AMP. This allows the repair of both epimers of NAD(P)HX, a damaged form of NAD(P)H that is a result of enzymatic or heat-dependent hydration.</text>
</comment>
<dbReference type="PROSITE" id="PS51385">
    <property type="entry name" value="YJEF_N"/>
    <property type="match status" value="1"/>
</dbReference>
<comment type="cofactor">
    <cofactor evidence="17">
        <name>Mg(2+)</name>
        <dbReference type="ChEBI" id="CHEBI:18420"/>
    </cofactor>
</comment>
<keyword evidence="22" id="KW-1185">Reference proteome</keyword>
<dbReference type="InterPro" id="IPR000631">
    <property type="entry name" value="CARKD"/>
</dbReference>
<feature type="binding site" evidence="17">
    <location>
        <position position="314"/>
    </location>
    <ligand>
        <name>(6S)-NADPHX</name>
        <dbReference type="ChEBI" id="CHEBI:64076"/>
    </ligand>
</feature>
<evidence type="ECO:0000256" key="7">
    <source>
        <dbReference type="ARBA" id="ARBA00022840"/>
    </source>
</evidence>
<evidence type="ECO:0000313" key="21">
    <source>
        <dbReference type="EMBL" id="MDR8019864.1"/>
    </source>
</evidence>
<keyword evidence="9 18" id="KW-0630">Potassium</keyword>
<comment type="catalytic activity">
    <reaction evidence="15 17 18">
        <text>(6S)-NADHX + ADP = AMP + phosphate + NADH + H(+)</text>
        <dbReference type="Rhea" id="RHEA:32223"/>
        <dbReference type="ChEBI" id="CHEBI:15378"/>
        <dbReference type="ChEBI" id="CHEBI:43474"/>
        <dbReference type="ChEBI" id="CHEBI:57945"/>
        <dbReference type="ChEBI" id="CHEBI:64074"/>
        <dbReference type="ChEBI" id="CHEBI:456215"/>
        <dbReference type="ChEBI" id="CHEBI:456216"/>
        <dbReference type="EC" id="4.2.1.136"/>
    </reaction>
</comment>
<dbReference type="PROSITE" id="PS01050">
    <property type="entry name" value="YJEF_C_2"/>
    <property type="match status" value="1"/>
</dbReference>
<evidence type="ECO:0000256" key="8">
    <source>
        <dbReference type="ARBA" id="ARBA00022857"/>
    </source>
</evidence>
<evidence type="ECO:0000256" key="5">
    <source>
        <dbReference type="ARBA" id="ARBA00022723"/>
    </source>
</evidence>